<comment type="caution">
    <text evidence="2">The sequence shown here is derived from an EMBL/GenBank/DDBJ whole genome shotgun (WGS) entry which is preliminary data.</text>
</comment>
<dbReference type="InterPro" id="IPR058293">
    <property type="entry name" value="DUF7987"/>
</dbReference>
<keyword evidence="1" id="KW-0472">Membrane</keyword>
<dbReference type="Pfam" id="PF25949">
    <property type="entry name" value="DUF7987"/>
    <property type="match status" value="1"/>
</dbReference>
<dbReference type="Proteomes" id="UP001596481">
    <property type="component" value="Unassembled WGS sequence"/>
</dbReference>
<evidence type="ECO:0000313" key="2">
    <source>
        <dbReference type="EMBL" id="MFC7204137.1"/>
    </source>
</evidence>
<accession>A0ABD5ZFV2</accession>
<keyword evidence="3" id="KW-1185">Reference proteome</keyword>
<name>A0ABD5ZFV2_9EURY</name>
<dbReference type="RefSeq" id="WP_390223582.1">
    <property type="nucleotide sequence ID" value="NZ_JBHTAA010000005.1"/>
</dbReference>
<organism evidence="2 3">
    <name type="scientific">Haloferax namakaokahaiae</name>
    <dbReference type="NCBI Taxonomy" id="1748331"/>
    <lineage>
        <taxon>Archaea</taxon>
        <taxon>Methanobacteriati</taxon>
        <taxon>Methanobacteriota</taxon>
        <taxon>Stenosarchaea group</taxon>
        <taxon>Halobacteria</taxon>
        <taxon>Halobacteriales</taxon>
        <taxon>Haloferacaceae</taxon>
        <taxon>Haloferax</taxon>
    </lineage>
</organism>
<keyword evidence="1" id="KW-0812">Transmembrane</keyword>
<proteinExistence type="predicted"/>
<sequence length="59" mass="6545">MASREDFVIVVFVVASLPIAYAVENVTGQFELGMLALLTTGVIVPTIINEYERTRRNDT</sequence>
<gene>
    <name evidence="2" type="ORF">ACFQJC_11480</name>
</gene>
<keyword evidence="1" id="KW-1133">Transmembrane helix</keyword>
<dbReference type="EMBL" id="JBHTAA010000005">
    <property type="protein sequence ID" value="MFC7204137.1"/>
    <property type="molecule type" value="Genomic_DNA"/>
</dbReference>
<feature type="transmembrane region" description="Helical" evidence="1">
    <location>
        <begin position="32"/>
        <end position="51"/>
    </location>
</feature>
<evidence type="ECO:0000256" key="1">
    <source>
        <dbReference type="SAM" id="Phobius"/>
    </source>
</evidence>
<protein>
    <submittedName>
        <fullName evidence="2">Uncharacterized protein</fullName>
    </submittedName>
</protein>
<evidence type="ECO:0000313" key="3">
    <source>
        <dbReference type="Proteomes" id="UP001596481"/>
    </source>
</evidence>
<dbReference type="AlphaFoldDB" id="A0ABD5ZFV2"/>
<reference evidence="2 3" key="1">
    <citation type="journal article" date="2019" name="Int. J. Syst. Evol. Microbiol.">
        <title>The Global Catalogue of Microorganisms (GCM) 10K type strain sequencing project: providing services to taxonomists for standard genome sequencing and annotation.</title>
        <authorList>
            <consortium name="The Broad Institute Genomics Platform"/>
            <consortium name="The Broad Institute Genome Sequencing Center for Infectious Disease"/>
            <person name="Wu L."/>
            <person name="Ma J."/>
        </authorList>
    </citation>
    <scope>NUCLEOTIDE SEQUENCE [LARGE SCALE GENOMIC DNA]</scope>
    <source>
        <strain evidence="2 3">DSM 29988</strain>
    </source>
</reference>